<dbReference type="AlphaFoldDB" id="A0A9X2KHV2"/>
<keyword evidence="1" id="KW-0472">Membrane</keyword>
<evidence type="ECO:0000256" key="1">
    <source>
        <dbReference type="SAM" id="Phobius"/>
    </source>
</evidence>
<evidence type="ECO:0000313" key="3">
    <source>
        <dbReference type="Proteomes" id="UP001139502"/>
    </source>
</evidence>
<keyword evidence="1" id="KW-1133">Transmembrane helix</keyword>
<protein>
    <submittedName>
        <fullName evidence="2">Uncharacterized protein</fullName>
    </submittedName>
</protein>
<feature type="transmembrane region" description="Helical" evidence="1">
    <location>
        <begin position="206"/>
        <end position="225"/>
    </location>
</feature>
<sequence length="255" mass="28416">MTLSDYVAVIFLSGLITSLAVRLLTPGRGSTKTLLICQCLVVYTVTVSLSFVFPVYDAMLGGRSYANLLSHLVLILVYALLSREISRPFLRGGPVPLLLRNWVFITAAIGTVLSFASLSIGFSSRGADEFIGEIGWIAYWLFSTMGLWLVAFQMVPLLVKARRNPRLRKLRSSYFCLMLGYAMSVLMAVGYILTWVDPDLVPVREVVVLLTMLALVISLILVPFAKHRRLNAGAGVALGQHRRWRQPCERVRHIT</sequence>
<dbReference type="RefSeq" id="WP_254165249.1">
    <property type="nucleotide sequence ID" value="NZ_JANAFB010000006.1"/>
</dbReference>
<feature type="transmembrane region" description="Helical" evidence="1">
    <location>
        <begin position="6"/>
        <end position="25"/>
    </location>
</feature>
<name>A0A9X2KHV2_9MICC</name>
<keyword evidence="3" id="KW-1185">Reference proteome</keyword>
<dbReference type="EMBL" id="JANAFB010000006">
    <property type="protein sequence ID" value="MCP3425184.1"/>
    <property type="molecule type" value="Genomic_DNA"/>
</dbReference>
<accession>A0A9X2KHV2</accession>
<gene>
    <name evidence="2" type="ORF">NBM05_03865</name>
</gene>
<feature type="transmembrane region" description="Helical" evidence="1">
    <location>
        <begin position="34"/>
        <end position="56"/>
    </location>
</feature>
<proteinExistence type="predicted"/>
<feature type="transmembrane region" description="Helical" evidence="1">
    <location>
        <begin position="134"/>
        <end position="152"/>
    </location>
</feature>
<reference evidence="2" key="1">
    <citation type="submission" date="2022-06" db="EMBL/GenBank/DDBJ databases">
        <title>Rothia sp. isolated from sandalwood seedling.</title>
        <authorList>
            <person name="Tuikhar N."/>
            <person name="Kirdat K."/>
            <person name="Thorat V."/>
            <person name="Swetha P."/>
            <person name="Padma S."/>
            <person name="Sundararaj R."/>
            <person name="Yadav A."/>
        </authorList>
    </citation>
    <scope>NUCLEOTIDE SEQUENCE</scope>
    <source>
        <strain evidence="2">AR01</strain>
    </source>
</reference>
<organism evidence="2 3">
    <name type="scientific">Rothia santali</name>
    <dbReference type="NCBI Taxonomy" id="2949643"/>
    <lineage>
        <taxon>Bacteria</taxon>
        <taxon>Bacillati</taxon>
        <taxon>Actinomycetota</taxon>
        <taxon>Actinomycetes</taxon>
        <taxon>Micrococcales</taxon>
        <taxon>Micrococcaceae</taxon>
        <taxon>Rothia</taxon>
    </lineage>
</organism>
<comment type="caution">
    <text evidence="2">The sequence shown here is derived from an EMBL/GenBank/DDBJ whole genome shotgun (WGS) entry which is preliminary data.</text>
</comment>
<feature type="transmembrane region" description="Helical" evidence="1">
    <location>
        <begin position="102"/>
        <end position="122"/>
    </location>
</feature>
<evidence type="ECO:0000313" key="2">
    <source>
        <dbReference type="EMBL" id="MCP3425184.1"/>
    </source>
</evidence>
<feature type="transmembrane region" description="Helical" evidence="1">
    <location>
        <begin position="173"/>
        <end position="194"/>
    </location>
</feature>
<keyword evidence="1" id="KW-0812">Transmembrane</keyword>
<feature type="transmembrane region" description="Helical" evidence="1">
    <location>
        <begin position="62"/>
        <end position="81"/>
    </location>
</feature>
<dbReference type="Proteomes" id="UP001139502">
    <property type="component" value="Unassembled WGS sequence"/>
</dbReference>